<dbReference type="InterPro" id="IPR001969">
    <property type="entry name" value="Aspartic_peptidase_AS"/>
</dbReference>
<evidence type="ECO:0000313" key="12">
    <source>
        <dbReference type="Proteomes" id="UP001419268"/>
    </source>
</evidence>
<dbReference type="InterPro" id="IPR021109">
    <property type="entry name" value="Peptidase_aspartic_dom_sf"/>
</dbReference>
<comment type="caution">
    <text evidence="11">The sequence shown here is derived from an EMBL/GenBank/DDBJ whole genome shotgun (WGS) entry which is preliminary data.</text>
</comment>
<evidence type="ECO:0000256" key="5">
    <source>
        <dbReference type="ARBA" id="ARBA00022801"/>
    </source>
</evidence>
<evidence type="ECO:0000256" key="2">
    <source>
        <dbReference type="ARBA" id="ARBA00022670"/>
    </source>
</evidence>
<dbReference type="SUPFAM" id="SSF50630">
    <property type="entry name" value="Acid proteases"/>
    <property type="match status" value="1"/>
</dbReference>
<dbReference type="InterPro" id="IPR033121">
    <property type="entry name" value="PEPTIDASE_A1"/>
</dbReference>
<evidence type="ECO:0000256" key="7">
    <source>
        <dbReference type="PIRSR" id="PIRSR601461-1"/>
    </source>
</evidence>
<dbReference type="PROSITE" id="PS00141">
    <property type="entry name" value="ASP_PROTEASE"/>
    <property type="match status" value="1"/>
</dbReference>
<dbReference type="Pfam" id="PF14541">
    <property type="entry name" value="TAXi_C"/>
    <property type="match status" value="1"/>
</dbReference>
<dbReference type="PANTHER" id="PTHR47967">
    <property type="entry name" value="OS07G0603500 PROTEIN-RELATED"/>
    <property type="match status" value="1"/>
</dbReference>
<dbReference type="Gene3D" id="2.40.70.10">
    <property type="entry name" value="Acid Proteases"/>
    <property type="match status" value="2"/>
</dbReference>
<evidence type="ECO:0000259" key="10">
    <source>
        <dbReference type="PROSITE" id="PS51767"/>
    </source>
</evidence>
<evidence type="ECO:0000256" key="8">
    <source>
        <dbReference type="RuleBase" id="RU000454"/>
    </source>
</evidence>
<dbReference type="Pfam" id="PF14543">
    <property type="entry name" value="TAXi_N"/>
    <property type="match status" value="1"/>
</dbReference>
<dbReference type="FunFam" id="2.40.70.10:FF:000029">
    <property type="entry name" value="Aspartyl protease family protein"/>
    <property type="match status" value="1"/>
</dbReference>
<dbReference type="InterPro" id="IPR032799">
    <property type="entry name" value="TAXi_C"/>
</dbReference>
<evidence type="ECO:0000256" key="4">
    <source>
        <dbReference type="ARBA" id="ARBA00022750"/>
    </source>
</evidence>
<reference evidence="11 12" key="1">
    <citation type="submission" date="2024-01" db="EMBL/GenBank/DDBJ databases">
        <title>Genome assemblies of Stephania.</title>
        <authorList>
            <person name="Yang L."/>
        </authorList>
    </citation>
    <scope>NUCLEOTIDE SEQUENCE [LARGE SCALE GENOMIC DNA]</scope>
    <source>
        <strain evidence="11">JXDWG</strain>
        <tissue evidence="11">Leaf</tissue>
    </source>
</reference>
<dbReference type="CDD" id="cd05476">
    <property type="entry name" value="pepsin_A_like_plant"/>
    <property type="match status" value="1"/>
</dbReference>
<dbReference type="PANTHER" id="PTHR47967:SF23">
    <property type="entry name" value="OS04G0448300 PROTEIN"/>
    <property type="match status" value="1"/>
</dbReference>
<feature type="chain" id="PRO_5042988751" description="Peptidase A1 domain-containing protein" evidence="9">
    <location>
        <begin position="24"/>
        <end position="452"/>
    </location>
</feature>
<evidence type="ECO:0000313" key="11">
    <source>
        <dbReference type="EMBL" id="KAK9167605.1"/>
    </source>
</evidence>
<keyword evidence="2 8" id="KW-0645">Protease</keyword>
<keyword evidence="12" id="KW-1185">Reference proteome</keyword>
<comment type="similarity">
    <text evidence="1 8">Belongs to the peptidase A1 family.</text>
</comment>
<keyword evidence="3 9" id="KW-0732">Signal</keyword>
<keyword evidence="5 8" id="KW-0378">Hydrolase</keyword>
<keyword evidence="6" id="KW-0325">Glycoprotein</keyword>
<dbReference type="EMBL" id="JBBNAG010000001">
    <property type="protein sequence ID" value="KAK9167605.1"/>
    <property type="molecule type" value="Genomic_DNA"/>
</dbReference>
<feature type="active site" evidence="7">
    <location>
        <position position="120"/>
    </location>
</feature>
<evidence type="ECO:0000256" key="6">
    <source>
        <dbReference type="ARBA" id="ARBA00023180"/>
    </source>
</evidence>
<feature type="signal peptide" evidence="9">
    <location>
        <begin position="1"/>
        <end position="23"/>
    </location>
</feature>
<protein>
    <recommendedName>
        <fullName evidence="10">Peptidase A1 domain-containing protein</fullName>
    </recommendedName>
</protein>
<feature type="domain" description="Peptidase A1" evidence="10">
    <location>
        <begin position="102"/>
        <end position="445"/>
    </location>
</feature>
<dbReference type="Proteomes" id="UP001419268">
    <property type="component" value="Unassembled WGS sequence"/>
</dbReference>
<dbReference type="PROSITE" id="PS51767">
    <property type="entry name" value="PEPTIDASE_A1"/>
    <property type="match status" value="1"/>
</dbReference>
<gene>
    <name evidence="11" type="ORF">Scep_002796</name>
</gene>
<dbReference type="PRINTS" id="PR00792">
    <property type="entry name" value="PEPSIN"/>
</dbReference>
<evidence type="ECO:0000256" key="3">
    <source>
        <dbReference type="ARBA" id="ARBA00022729"/>
    </source>
</evidence>
<dbReference type="AlphaFoldDB" id="A0AAP0Q4Y0"/>
<evidence type="ECO:0000256" key="9">
    <source>
        <dbReference type="SAM" id="SignalP"/>
    </source>
</evidence>
<keyword evidence="4 8" id="KW-0064">Aspartyl protease</keyword>
<name>A0AAP0Q4Y0_9MAGN</name>
<feature type="active site" evidence="7">
    <location>
        <position position="327"/>
    </location>
</feature>
<dbReference type="GO" id="GO:0005576">
    <property type="term" value="C:extracellular region"/>
    <property type="evidence" value="ECO:0007669"/>
    <property type="project" value="TreeGrafter"/>
</dbReference>
<dbReference type="InterPro" id="IPR034161">
    <property type="entry name" value="Pepsin-like_plant"/>
</dbReference>
<proteinExistence type="inferred from homology"/>
<dbReference type="FunFam" id="2.40.70.10:FF:000016">
    <property type="entry name" value="Probable aspartic protease At2g35615"/>
    <property type="match status" value="1"/>
</dbReference>
<dbReference type="GO" id="GO:0006508">
    <property type="term" value="P:proteolysis"/>
    <property type="evidence" value="ECO:0007669"/>
    <property type="project" value="UniProtKB-KW"/>
</dbReference>
<dbReference type="InterPro" id="IPR001461">
    <property type="entry name" value="Aspartic_peptidase_A1"/>
</dbReference>
<evidence type="ECO:0000256" key="1">
    <source>
        <dbReference type="ARBA" id="ARBA00007447"/>
    </source>
</evidence>
<organism evidence="11 12">
    <name type="scientific">Stephania cephalantha</name>
    <dbReference type="NCBI Taxonomy" id="152367"/>
    <lineage>
        <taxon>Eukaryota</taxon>
        <taxon>Viridiplantae</taxon>
        <taxon>Streptophyta</taxon>
        <taxon>Embryophyta</taxon>
        <taxon>Tracheophyta</taxon>
        <taxon>Spermatophyta</taxon>
        <taxon>Magnoliopsida</taxon>
        <taxon>Ranunculales</taxon>
        <taxon>Menispermaceae</taxon>
        <taxon>Menispermoideae</taxon>
        <taxon>Cissampelideae</taxon>
        <taxon>Stephania</taxon>
    </lineage>
</organism>
<accession>A0AAP0Q4Y0</accession>
<dbReference type="InterPro" id="IPR032861">
    <property type="entry name" value="TAXi_N"/>
</dbReference>
<sequence length="452" mass="48578">MSSILLQLVTTFVYLLLIPLTCSTSRPLMNDTTHHHHHHQIPSKGFKITLTHVDSNGNFSKFELLQRGIKRGNQRLHRLSSALASPNDKDVHSPVHAGSGEFLMNLAIGTPPTAYSAILDTGSDLIWTQCKPCSDCFKQPTPIFDPQKSSSFSKVSCSSDLCSALPISMCDDSCQYVYSYGDYSSTQGLLGTETFVFDQVSVPKLGFGCGNENQGGGFSQGAGIVGLGRGPLSLVSQIGSSKFSYCLTSIYDSQASSLLVGTLANINDNNSSSNENSIKTTPLLKNPAQPSFYYLSLEGITVGDTLLDIQKSAFALKTDGTGGLIIDSGTTITYLENSAFKLVKKAFKSQMKLSLADDQSDSTGLDLCFNMPSNVSNQIDVPKLIFHFKGADLDLPGNNYMIADSSVGLICLAMGGSSGMSILGNVQQQNMLVLHDLEKETLSFMSAQCDQL</sequence>
<dbReference type="InterPro" id="IPR051708">
    <property type="entry name" value="Plant_Aspart_Prot_A1"/>
</dbReference>
<dbReference type="GO" id="GO:0004190">
    <property type="term" value="F:aspartic-type endopeptidase activity"/>
    <property type="evidence" value="ECO:0007669"/>
    <property type="project" value="UniProtKB-KW"/>
</dbReference>